<dbReference type="PROSITE" id="PS51257">
    <property type="entry name" value="PROKAR_LIPOPROTEIN"/>
    <property type="match status" value="1"/>
</dbReference>
<dbReference type="OrthoDB" id="9769113at2"/>
<dbReference type="EMBL" id="FUYA01000002">
    <property type="protein sequence ID" value="SKA67218.1"/>
    <property type="molecule type" value="Genomic_DNA"/>
</dbReference>
<keyword evidence="4" id="KW-1185">Reference proteome</keyword>
<accession>A0A1T4VQT7</accession>
<organism evidence="3 4">
    <name type="scientific">Desulfobaculum bizertense DSM 18034</name>
    <dbReference type="NCBI Taxonomy" id="1121442"/>
    <lineage>
        <taxon>Bacteria</taxon>
        <taxon>Pseudomonadati</taxon>
        <taxon>Thermodesulfobacteriota</taxon>
        <taxon>Desulfovibrionia</taxon>
        <taxon>Desulfovibrionales</taxon>
        <taxon>Desulfovibrionaceae</taxon>
        <taxon>Desulfobaculum</taxon>
    </lineage>
</organism>
<dbReference type="RefSeq" id="WP_078684095.1">
    <property type="nucleotide sequence ID" value="NZ_FUYA01000002.1"/>
</dbReference>
<dbReference type="PANTHER" id="PTHR43000">
    <property type="entry name" value="DTDP-D-GLUCOSE 4,6-DEHYDRATASE-RELATED"/>
    <property type="match status" value="1"/>
</dbReference>
<dbReference type="Gene3D" id="3.90.25.10">
    <property type="entry name" value="UDP-galactose 4-epimerase, domain 1"/>
    <property type="match status" value="1"/>
</dbReference>
<dbReference type="PRINTS" id="PR01713">
    <property type="entry name" value="NUCEPIMERASE"/>
</dbReference>
<reference evidence="3 4" key="1">
    <citation type="submission" date="2017-02" db="EMBL/GenBank/DDBJ databases">
        <authorList>
            <person name="Peterson S.W."/>
        </authorList>
    </citation>
    <scope>NUCLEOTIDE SEQUENCE [LARGE SCALE GENOMIC DNA]</scope>
    <source>
        <strain evidence="3 4">DSM 18034</strain>
    </source>
</reference>
<name>A0A1T4VQT7_9BACT</name>
<protein>
    <submittedName>
        <fullName evidence="3">UDP-glucose 4-epimerase</fullName>
    </submittedName>
</protein>
<dbReference type="Proteomes" id="UP000189733">
    <property type="component" value="Unassembled WGS sequence"/>
</dbReference>
<dbReference type="InterPro" id="IPR020904">
    <property type="entry name" value="Sc_DH/Rdtase_CS"/>
</dbReference>
<proteinExistence type="inferred from homology"/>
<sequence>MQKILITGGCGFIGCSLIKRLTKRPEQVQIRILDSFLTGTPEDLEGIAPAHICDVNSIPETTGIFIVEGDIRDSELMLKCAKGCDAIVHLAANTGVGPSVENPRLDMESNVIGIFNALEAARIHGVKRFVFASSGAPAGEVEPPIHEELPPHPVSPYGASKLAGEGYCSCYAKTFGVETVCLRFGNVFGPLSKKKSSVVAKFIRQAVQDEECVIYGSGNQTRDFIYIDDLISAAEKALFQEGIGGETFQIASGKEHTVLEVAEIIKEELLLHDIPMRLSHDSPRLGDVERNYSDTSKAQKLLGWTADYDLRQGIRNTIEYFLGTTR</sequence>
<evidence type="ECO:0000256" key="1">
    <source>
        <dbReference type="ARBA" id="ARBA00007637"/>
    </source>
</evidence>
<gene>
    <name evidence="3" type="ORF">SAMN02745702_00785</name>
</gene>
<evidence type="ECO:0000313" key="4">
    <source>
        <dbReference type="Proteomes" id="UP000189733"/>
    </source>
</evidence>
<evidence type="ECO:0000313" key="3">
    <source>
        <dbReference type="EMBL" id="SKA67218.1"/>
    </source>
</evidence>
<dbReference type="PROSITE" id="PS00061">
    <property type="entry name" value="ADH_SHORT"/>
    <property type="match status" value="1"/>
</dbReference>
<dbReference type="Pfam" id="PF01370">
    <property type="entry name" value="Epimerase"/>
    <property type="match status" value="1"/>
</dbReference>
<dbReference type="STRING" id="1121442.SAMN02745702_00785"/>
<dbReference type="Gene3D" id="3.40.50.720">
    <property type="entry name" value="NAD(P)-binding Rossmann-like Domain"/>
    <property type="match status" value="1"/>
</dbReference>
<dbReference type="InterPro" id="IPR001509">
    <property type="entry name" value="Epimerase_deHydtase"/>
</dbReference>
<comment type="similarity">
    <text evidence="1">Belongs to the NAD(P)-dependent epimerase/dehydratase family.</text>
</comment>
<evidence type="ECO:0000259" key="2">
    <source>
        <dbReference type="Pfam" id="PF01370"/>
    </source>
</evidence>
<dbReference type="InterPro" id="IPR036291">
    <property type="entry name" value="NAD(P)-bd_dom_sf"/>
</dbReference>
<feature type="domain" description="NAD-dependent epimerase/dehydratase" evidence="2">
    <location>
        <begin position="4"/>
        <end position="251"/>
    </location>
</feature>
<dbReference type="SUPFAM" id="SSF51735">
    <property type="entry name" value="NAD(P)-binding Rossmann-fold domains"/>
    <property type="match status" value="1"/>
</dbReference>
<dbReference type="AlphaFoldDB" id="A0A1T4VQT7"/>